<dbReference type="PANTHER" id="PTHR35802:SF1">
    <property type="entry name" value="PROTEASE SYNTHASE AND SPORULATION PROTEIN PAI 2"/>
    <property type="match status" value="1"/>
</dbReference>
<evidence type="ECO:0000313" key="1">
    <source>
        <dbReference type="EMBL" id="RFM28816.1"/>
    </source>
</evidence>
<dbReference type="Pfam" id="PF04299">
    <property type="entry name" value="FMN_bind_2"/>
    <property type="match status" value="1"/>
</dbReference>
<dbReference type="PANTHER" id="PTHR35802">
    <property type="entry name" value="PROTEASE SYNTHASE AND SPORULATION PROTEIN PAI 2"/>
    <property type="match status" value="1"/>
</dbReference>
<organism evidence="1 2">
    <name type="scientific">Deminuibacter soli</name>
    <dbReference type="NCBI Taxonomy" id="2291815"/>
    <lineage>
        <taxon>Bacteria</taxon>
        <taxon>Pseudomonadati</taxon>
        <taxon>Bacteroidota</taxon>
        <taxon>Chitinophagia</taxon>
        <taxon>Chitinophagales</taxon>
        <taxon>Chitinophagaceae</taxon>
        <taxon>Deminuibacter</taxon>
    </lineage>
</organism>
<name>A0A3E1NLL0_9BACT</name>
<dbReference type="Gene3D" id="2.30.110.10">
    <property type="entry name" value="Electron Transport, Fmn-binding Protein, Chain A"/>
    <property type="match status" value="1"/>
</dbReference>
<dbReference type="InterPro" id="IPR007396">
    <property type="entry name" value="TR_PAI2-type"/>
</dbReference>
<dbReference type="AlphaFoldDB" id="A0A3E1NLL0"/>
<dbReference type="PIRSF" id="PIRSF010372">
    <property type="entry name" value="PaiB"/>
    <property type="match status" value="1"/>
</dbReference>
<dbReference type="InterPro" id="IPR012349">
    <property type="entry name" value="Split_barrel_FMN-bd"/>
</dbReference>
<evidence type="ECO:0000313" key="2">
    <source>
        <dbReference type="Proteomes" id="UP000261284"/>
    </source>
</evidence>
<protein>
    <submittedName>
        <fullName evidence="1">FMN-binding negative transcriptional regulator</fullName>
    </submittedName>
</protein>
<dbReference type="Proteomes" id="UP000261284">
    <property type="component" value="Unassembled WGS sequence"/>
</dbReference>
<dbReference type="SUPFAM" id="SSF50475">
    <property type="entry name" value="FMN-binding split barrel"/>
    <property type="match status" value="1"/>
</dbReference>
<accession>A0A3E1NLL0</accession>
<sequence>MYHLPEYKENNEGVLLPFMRQYPFVLLCGSNAAGEPVVSHVPVLIKARGGRIYLQGHMMRKTDHHIAFEQNPAALAVFNGPHTYVSASWYSNPQVGSTWNYMAVHARGQMRFLEQAQLLHILEETTALFENNAGSPALFKHLPNEYVQRMTKAIVAFEIEVANLDGIFKLSQNRDTASYDNIIQHLQAQGGDAAAIAAEMEQRRNKVAGV</sequence>
<dbReference type="OrthoDB" id="9794948at2"/>
<reference evidence="1 2" key="1">
    <citation type="submission" date="2018-08" db="EMBL/GenBank/DDBJ databases">
        <title>Chitinophagaceae sp. K23C18032701, a novel bacterium isolated from forest soil.</title>
        <authorList>
            <person name="Wang C."/>
        </authorList>
    </citation>
    <scope>NUCLEOTIDE SEQUENCE [LARGE SCALE GENOMIC DNA]</scope>
    <source>
        <strain evidence="1 2">K23C18032701</strain>
    </source>
</reference>
<dbReference type="RefSeq" id="WP_116846804.1">
    <property type="nucleotide sequence ID" value="NZ_QTJU01000002.1"/>
</dbReference>
<comment type="caution">
    <text evidence="1">The sequence shown here is derived from an EMBL/GenBank/DDBJ whole genome shotgun (WGS) entry which is preliminary data.</text>
</comment>
<gene>
    <name evidence="1" type="ORF">DXN05_08560</name>
</gene>
<proteinExistence type="predicted"/>
<dbReference type="EMBL" id="QTJU01000002">
    <property type="protein sequence ID" value="RFM28816.1"/>
    <property type="molecule type" value="Genomic_DNA"/>
</dbReference>
<keyword evidence="2" id="KW-1185">Reference proteome</keyword>